<dbReference type="PANTHER" id="PTHR21529:SF4">
    <property type="entry name" value="TPR AND ANKYRIN REPEAT-CONTAINING PROTEIN 1"/>
    <property type="match status" value="1"/>
</dbReference>
<dbReference type="GO" id="GO:0004386">
    <property type="term" value="F:helicase activity"/>
    <property type="evidence" value="ECO:0007669"/>
    <property type="project" value="UniProtKB-UniRule"/>
</dbReference>
<evidence type="ECO:0000313" key="8">
    <source>
        <dbReference type="Proteomes" id="UP000275078"/>
    </source>
</evidence>
<proteinExistence type="predicted"/>
<dbReference type="InterPro" id="IPR039904">
    <property type="entry name" value="TRANK1"/>
</dbReference>
<organism evidence="7 8">
    <name type="scientific">Ascobolus immersus RN42</name>
    <dbReference type="NCBI Taxonomy" id="1160509"/>
    <lineage>
        <taxon>Eukaryota</taxon>
        <taxon>Fungi</taxon>
        <taxon>Dikarya</taxon>
        <taxon>Ascomycota</taxon>
        <taxon>Pezizomycotina</taxon>
        <taxon>Pezizomycetes</taxon>
        <taxon>Pezizales</taxon>
        <taxon>Ascobolaceae</taxon>
        <taxon>Ascobolus</taxon>
    </lineage>
</organism>
<evidence type="ECO:0000313" key="7">
    <source>
        <dbReference type="EMBL" id="RPA76351.1"/>
    </source>
</evidence>
<dbReference type="OrthoDB" id="3156807at2759"/>
<dbReference type="PANTHER" id="PTHR21529">
    <property type="entry name" value="MAMMARY TURMOR VIRUS RECEPTOR HOMOLOG 1, 2 MTVR1, 2"/>
    <property type="match status" value="1"/>
</dbReference>
<feature type="domain" description="UvrD-like helicase ATP-binding" evidence="6">
    <location>
        <begin position="539"/>
        <end position="905"/>
    </location>
</feature>
<evidence type="ECO:0000256" key="4">
    <source>
        <dbReference type="ARBA" id="ARBA00022840"/>
    </source>
</evidence>
<dbReference type="InterPro" id="IPR027417">
    <property type="entry name" value="P-loop_NTPase"/>
</dbReference>
<dbReference type="Gene3D" id="3.40.50.300">
    <property type="entry name" value="P-loop containing nucleotide triphosphate hydrolases"/>
    <property type="match status" value="2"/>
</dbReference>
<dbReference type="GO" id="GO:0016787">
    <property type="term" value="F:hydrolase activity"/>
    <property type="evidence" value="ECO:0007669"/>
    <property type="project" value="UniProtKB-UniRule"/>
</dbReference>
<keyword evidence="4 5" id="KW-0067">ATP-binding</keyword>
<evidence type="ECO:0000256" key="1">
    <source>
        <dbReference type="ARBA" id="ARBA00022741"/>
    </source>
</evidence>
<name>A0A3N4HWJ7_ASCIM</name>
<evidence type="ECO:0000256" key="5">
    <source>
        <dbReference type="PROSITE-ProRule" id="PRU00560"/>
    </source>
</evidence>
<feature type="binding site" evidence="5">
    <location>
        <begin position="560"/>
        <end position="567"/>
    </location>
    <ligand>
        <name>ATP</name>
        <dbReference type="ChEBI" id="CHEBI:30616"/>
    </ligand>
</feature>
<dbReference type="PROSITE" id="PS51198">
    <property type="entry name" value="UVRD_HELICASE_ATP_BIND"/>
    <property type="match status" value="1"/>
</dbReference>
<sequence>MSKSTALRAMPINRKNNVQVLGGDVGFFWTFICSKGDPKRGDYETFVKQLRQCPQSLKRPVTDAAEQTTFITALEKNTNRLLTVIDMLRGKPIFNDTVAVCVPVLLIPLVDRQYREVFEDDAFRNLMVKGISLALEANVDANLLKKLIRAFSEFETLTDRLLLDRESTTLLSDSRISRLVWKNDRETTWIFLQRAASLTTTCRADHHQAKVLSEVEQLQLVKMILAKTEKKTIAAQDNRHLLLPDLSRMRVLDKEKTDRQIKEPALQPSLAVPKKVQDMLVTLGLGVPNSTTAATLMVHEKSVELLSTLLRALPCPECLLGSGGTKQSSKAVAQAADSMEESYKTGMFCFGIWRIVCTRQAIVDLALYSRTGSRDSIEERLKLLASGNWSKRSSILNAVPQDKKATLPIFTARFGRDGLILWNVHLAYEERLDIAIQVVKVWRVGSHKEIEKSIPFILKTQRYHGDKYLKACKVRREGEIYRPAEFPLDTLEADIDTTRVKVAQDEVLRETNITDKVFTLTQNVLKGVFAGGLESEFTFDLSKEESAIIKQVGYPSFILGRSGTGKTTCLAFKLLNNYIRAKRLDLKPHGFKQIFVTRSQTLAEKLNVYIRKLVDFEMGRQSAAGSMEYDANRIKEHDNSDTSLDLLSLESESFPMVCTFDTLLNILRNTVNLQSVKKLEESRHAGRALALNQILNSKRSPREVTYEVFVRDYWDRLPCIKKGIPVDLVFAEILGIIKGSDFEAGLQCLTREAYLAASTRLAPLFQTKAQRSLVYDLYEAYERKKIEYGDWDAIDQVKLVLTDFADTKALDIANRVRHTIDEVYLDEVQDQRLVELKLLFSLVDRPDAIHLAGDTAQCVSRDSTFRFNDVKTLLYSHFEPRILHSKDLLLAKPQISKLIHNYRSHRGIVSLSSTILDMLVRGFPESIDTLDPEVGKFPGPTPLFFVGWDVKELLGGSATLVEQDVDEQNAPRIAELGENQVLITRDQEHKDAVSLQFGGDEEGPLILTILEAKGMEFDSVIINEYFSHRQDLHSHYRALEGLSKGQTFDSMKHSVLCAELKSLYVAVTRCKANLVFVEPNREVSEAVLRLWAKEEPFLVDAVRPGDEDADIKIKALRSGSATDPETWLMAGRLLLERQSYKGALQCFLKGNDAHGQSIARAHLARIQAENALQKGAPQQQIAELFGKAADLFDECEFLRNAHECYLKAGLLEKAAAICVKQGPEKFNEAAELFLQAKNYELASYYYEHQDNFTEAAEVLARGRKYDLFLNFLIRSEQKMKPQAFKRYAHYLNMLIAKNGKKLSKETKVIAASLLRSDDEKEAFFREQGMEKEIVDLLMSQKRYHEVRRLYFDKGAFEDVIRVPQLEPLDEESRELRSTSICYLAMKDLDGQIQRDHQGKALSASPIYDDSTYLEKLGELTRKNETIGTAYSGVLSRKTNLKVGQLRGWDYTLGFMAFRRVYNMVLDEKRAPEGTELTLMLRLVVSLLDSTIDELVKNPPTELPAHICVLLGIQEIMPRRGAAMYTIRECSLLHINSAQFSQIEFEEFGETFKLVAVDQVRSLLILMVLRYAKAVFDLGYHMVFDKAVYTACGPLNFVGQCRFKEECPLSHQKFTPEVFGAHLTKVFALCVLVCGLKKLFQTAKNWGVVFHNESSLAKEIDGRRGKALEFFMQQLLYVSAVDQDGRAAFNSFADFQVIRKDLIQQYEYLRRNERFWDRRRDLRIVEDLQLARAIDMPGQSVNQFIWRQFNLLKASAEIRDAYNMIPSLEGSFVRHAEPEQIRTYLEYVKRLSSSAENFSELHALVTLFERLSVYLILGNGPFEHLMLSSWEHRHYPKVQEAVSRSPLHGPAFTTTQPSALPIFGKLLLLLTTVLLKVLVVVEPVSGVSGYRTRFRFKVLGTDDHAACDPSRVLRRALDLILVNLYNLNGLVSQEDRAEYRVLWGTLGKFLLDTKFWTMGYSINSDNSNRLLDQPQRILAGIFVDSMRSYSQKESLVLVQGRVVVSRFRSLEAFKTLPSRKLKEFFSLSGSPQGPTQQAASEQPISIDSTTTRDTVDSAFTAEQVSAAKRILSFFRLHYPDLVKARTYRRSVEGQQFSHVSSIIKHLMDIGKVRQASVVCASRKKTRKLIASLTKEVQSCEETIEGIDILKSKLITGDLLGVTESEFDAFLYEQCQTYEEKVITGKQILSTALDEFIGHSGSYRLFGMQFGTTTEYYELLLRSGRDSHPSAQVGIVEDFLLLRRSLEEKGAPDALKELTLSQTLENSRAFRK</sequence>
<keyword evidence="8" id="KW-1185">Reference proteome</keyword>
<evidence type="ECO:0000256" key="2">
    <source>
        <dbReference type="ARBA" id="ARBA00022801"/>
    </source>
</evidence>
<evidence type="ECO:0000259" key="6">
    <source>
        <dbReference type="PROSITE" id="PS51198"/>
    </source>
</evidence>
<dbReference type="STRING" id="1160509.A0A3N4HWJ7"/>
<evidence type="ECO:0000256" key="3">
    <source>
        <dbReference type="ARBA" id="ARBA00022806"/>
    </source>
</evidence>
<keyword evidence="1 5" id="KW-0547">Nucleotide-binding</keyword>
<dbReference type="Pfam" id="PF00580">
    <property type="entry name" value="UvrD-helicase"/>
    <property type="match status" value="1"/>
</dbReference>
<dbReference type="Proteomes" id="UP000275078">
    <property type="component" value="Unassembled WGS sequence"/>
</dbReference>
<dbReference type="InterPro" id="IPR014016">
    <property type="entry name" value="UvrD-like_ATP-bd"/>
</dbReference>
<gene>
    <name evidence="7" type="ORF">BJ508DRAFT_331206</name>
</gene>
<reference evidence="7 8" key="1">
    <citation type="journal article" date="2018" name="Nat. Ecol. Evol.">
        <title>Pezizomycetes genomes reveal the molecular basis of ectomycorrhizal truffle lifestyle.</title>
        <authorList>
            <person name="Murat C."/>
            <person name="Payen T."/>
            <person name="Noel B."/>
            <person name="Kuo A."/>
            <person name="Morin E."/>
            <person name="Chen J."/>
            <person name="Kohler A."/>
            <person name="Krizsan K."/>
            <person name="Balestrini R."/>
            <person name="Da Silva C."/>
            <person name="Montanini B."/>
            <person name="Hainaut M."/>
            <person name="Levati E."/>
            <person name="Barry K.W."/>
            <person name="Belfiori B."/>
            <person name="Cichocki N."/>
            <person name="Clum A."/>
            <person name="Dockter R.B."/>
            <person name="Fauchery L."/>
            <person name="Guy J."/>
            <person name="Iotti M."/>
            <person name="Le Tacon F."/>
            <person name="Lindquist E.A."/>
            <person name="Lipzen A."/>
            <person name="Malagnac F."/>
            <person name="Mello A."/>
            <person name="Molinier V."/>
            <person name="Miyauchi S."/>
            <person name="Poulain J."/>
            <person name="Riccioni C."/>
            <person name="Rubini A."/>
            <person name="Sitrit Y."/>
            <person name="Splivallo R."/>
            <person name="Traeger S."/>
            <person name="Wang M."/>
            <person name="Zifcakova L."/>
            <person name="Wipf D."/>
            <person name="Zambonelli A."/>
            <person name="Paolocci F."/>
            <person name="Nowrousian M."/>
            <person name="Ottonello S."/>
            <person name="Baldrian P."/>
            <person name="Spatafora J.W."/>
            <person name="Henrissat B."/>
            <person name="Nagy L.G."/>
            <person name="Aury J.M."/>
            <person name="Wincker P."/>
            <person name="Grigoriev I.V."/>
            <person name="Bonfante P."/>
            <person name="Martin F.M."/>
        </authorList>
    </citation>
    <scope>NUCLEOTIDE SEQUENCE [LARGE SCALE GENOMIC DNA]</scope>
    <source>
        <strain evidence="7 8">RN42</strain>
    </source>
</reference>
<dbReference type="EMBL" id="ML119746">
    <property type="protein sequence ID" value="RPA76351.1"/>
    <property type="molecule type" value="Genomic_DNA"/>
</dbReference>
<dbReference type="SUPFAM" id="SSF52540">
    <property type="entry name" value="P-loop containing nucleoside triphosphate hydrolases"/>
    <property type="match status" value="1"/>
</dbReference>
<keyword evidence="3 5" id="KW-0347">Helicase</keyword>
<protein>
    <recommendedName>
        <fullName evidence="6">UvrD-like helicase ATP-binding domain-containing protein</fullName>
    </recommendedName>
</protein>
<accession>A0A3N4HWJ7</accession>
<dbReference type="GO" id="GO:0005524">
    <property type="term" value="F:ATP binding"/>
    <property type="evidence" value="ECO:0007669"/>
    <property type="project" value="UniProtKB-UniRule"/>
</dbReference>
<keyword evidence="2 5" id="KW-0378">Hydrolase</keyword>